<dbReference type="CDD" id="cd00947">
    <property type="entry name" value="TBP_aldolase_IIB"/>
    <property type="match status" value="1"/>
</dbReference>
<feature type="binding site" evidence="3">
    <location>
        <position position="103"/>
    </location>
    <ligand>
        <name>Zn(2+)</name>
        <dbReference type="ChEBI" id="CHEBI:29105"/>
        <label>2</label>
    </ligand>
</feature>
<accession>A0A316WVJ4</accession>
<dbReference type="Proteomes" id="UP000236594">
    <property type="component" value="Unassembled WGS sequence"/>
</dbReference>
<dbReference type="EC" id="4.1.2.13" evidence="4"/>
<evidence type="ECO:0000256" key="2">
    <source>
        <dbReference type="PIRSR" id="PIRSR001359-2"/>
    </source>
</evidence>
<evidence type="ECO:0000256" key="1">
    <source>
        <dbReference type="PIRSR" id="PIRSR001359-1"/>
    </source>
</evidence>
<organism evidence="4 5">
    <name type="scientific">Chryseobacterium phosphatilyticum</name>
    <dbReference type="NCBI Taxonomy" id="475075"/>
    <lineage>
        <taxon>Bacteria</taxon>
        <taxon>Pseudomonadati</taxon>
        <taxon>Bacteroidota</taxon>
        <taxon>Flavobacteriia</taxon>
        <taxon>Flavobacteriales</taxon>
        <taxon>Weeksellaceae</taxon>
        <taxon>Chryseobacterium group</taxon>
        <taxon>Chryseobacterium</taxon>
    </lineage>
</organism>
<feature type="binding site" evidence="3">
    <location>
        <position position="210"/>
    </location>
    <ligand>
        <name>Zn(2+)</name>
        <dbReference type="ChEBI" id="CHEBI:29105"/>
        <label>1</label>
        <note>catalytic</note>
    </ligand>
</feature>
<dbReference type="Pfam" id="PF01116">
    <property type="entry name" value="F_bP_aldolase"/>
    <property type="match status" value="1"/>
</dbReference>
<feature type="binding site" evidence="3">
    <location>
        <position position="133"/>
    </location>
    <ligand>
        <name>Zn(2+)</name>
        <dbReference type="ChEBI" id="CHEBI:29105"/>
        <label>2</label>
    </ligand>
</feature>
<dbReference type="Gene3D" id="3.20.20.70">
    <property type="entry name" value="Aldolase class I"/>
    <property type="match status" value="1"/>
</dbReference>
<gene>
    <name evidence="4" type="ORF">C1631_021090</name>
</gene>
<reference evidence="4 5" key="1">
    <citation type="submission" date="2018-04" db="EMBL/GenBank/DDBJ databases">
        <title>Draft Genome Sequence of Phosphate-Solubilizing Chryseobacterium sp. ISE14 that is a Biocontrol and Plant Growth-Promoting Rhizobacterium Isolated from Cucumber.</title>
        <authorList>
            <person name="Jeong J.-J."/>
            <person name="Sang M.K."/>
            <person name="Choi I.-G."/>
            <person name="Kim K.D."/>
        </authorList>
    </citation>
    <scope>NUCLEOTIDE SEQUENCE [LARGE SCALE GENOMIC DNA]</scope>
    <source>
        <strain evidence="4 5">ISE14</strain>
    </source>
</reference>
<dbReference type="PIRSF" id="PIRSF001359">
    <property type="entry name" value="F_bP_aldolase_II"/>
    <property type="match status" value="1"/>
</dbReference>
<dbReference type="OrthoDB" id="9803995at2"/>
<dbReference type="GO" id="GO:0005975">
    <property type="term" value="P:carbohydrate metabolic process"/>
    <property type="evidence" value="ECO:0007669"/>
    <property type="project" value="InterPro"/>
</dbReference>
<dbReference type="PANTHER" id="PTHR30304">
    <property type="entry name" value="D-TAGATOSE-1,6-BISPHOSPHATE ALDOLASE"/>
    <property type="match status" value="1"/>
</dbReference>
<dbReference type="InterPro" id="IPR013785">
    <property type="entry name" value="Aldolase_TIM"/>
</dbReference>
<dbReference type="InterPro" id="IPR000771">
    <property type="entry name" value="FBA_II"/>
</dbReference>
<keyword evidence="3" id="KW-0479">Metal-binding</keyword>
<dbReference type="PANTHER" id="PTHR30304:SF0">
    <property type="entry name" value="D-TAGATOSE-1,6-BISPHOSPHATE ALDOLASE SUBUNIT GATY-RELATED"/>
    <property type="match status" value="1"/>
</dbReference>
<dbReference type="EMBL" id="PPED02000006">
    <property type="protein sequence ID" value="PWN65159.1"/>
    <property type="molecule type" value="Genomic_DNA"/>
</dbReference>
<name>A0A316WVJ4_9FLAO</name>
<dbReference type="GO" id="GO:0004332">
    <property type="term" value="F:fructose-bisphosphate aldolase activity"/>
    <property type="evidence" value="ECO:0007669"/>
    <property type="project" value="UniProtKB-EC"/>
</dbReference>
<feature type="binding site" evidence="3">
    <location>
        <position position="82"/>
    </location>
    <ligand>
        <name>Zn(2+)</name>
        <dbReference type="ChEBI" id="CHEBI:29105"/>
        <label>1</label>
        <note>catalytic</note>
    </ligand>
</feature>
<feature type="binding site" evidence="2">
    <location>
        <begin position="254"/>
        <end position="257"/>
    </location>
    <ligand>
        <name>dihydroxyacetone phosphate</name>
        <dbReference type="ChEBI" id="CHEBI:57642"/>
    </ligand>
</feature>
<dbReference type="GO" id="GO:0008270">
    <property type="term" value="F:zinc ion binding"/>
    <property type="evidence" value="ECO:0007669"/>
    <property type="project" value="InterPro"/>
</dbReference>
<feature type="binding site" evidence="2">
    <location>
        <begin position="211"/>
        <end position="213"/>
    </location>
    <ligand>
        <name>dihydroxyacetone phosphate</name>
        <dbReference type="ChEBI" id="CHEBI:57642"/>
    </ligand>
</feature>
<protein>
    <submittedName>
        <fullName evidence="4">Class II fructose-bisphosphate aldolase</fullName>
        <ecNumber evidence="4">4.1.2.13</ecNumber>
    </submittedName>
</protein>
<feature type="binding site" evidence="3">
    <location>
        <position position="179"/>
    </location>
    <ligand>
        <name>Zn(2+)</name>
        <dbReference type="ChEBI" id="CHEBI:29105"/>
        <label>1</label>
        <note>catalytic</note>
    </ligand>
</feature>
<sequence length="315" mass="35352">MKINSSSLLKEAYGKFCIPAINVSMPEQVYALFSTAQRMNAPFIIQTTPAAREYMHPVILLNYVKAAARIFPDVLFALHLDHGNESHIYNAIESGEYTSVMIDASHDPLEKNIERTKRITTQAHLKNISVEAELGVLSGVEDHLNIEEENALYTNPADVEYFVKETGCDSLAVAVGTSHGAYKFSGGKGLRFDLLKDIQERVPGFPIVLHGASSIDSEEIKRINATGGKIKEDAKGLTEEEIRKAIPYGICKLNIATDLRIVWTRVFREYFQNHPDQLDPLKPGIQYIEELKKLLEKKFEILGNSNTTQLYKKLI</sequence>
<dbReference type="SUPFAM" id="SSF51569">
    <property type="entry name" value="Aldolase"/>
    <property type="match status" value="1"/>
</dbReference>
<feature type="active site" description="Proton donor" evidence="1">
    <location>
        <position position="81"/>
    </location>
</feature>
<proteinExistence type="predicted"/>
<comment type="caution">
    <text evidence="4">The sequence shown here is derived from an EMBL/GenBank/DDBJ whole genome shotgun (WGS) entry which is preliminary data.</text>
</comment>
<dbReference type="NCBIfam" id="TIGR00167">
    <property type="entry name" value="cbbA"/>
    <property type="match status" value="1"/>
</dbReference>
<evidence type="ECO:0000256" key="3">
    <source>
        <dbReference type="PIRSR" id="PIRSR001359-3"/>
    </source>
</evidence>
<evidence type="ECO:0000313" key="4">
    <source>
        <dbReference type="EMBL" id="PWN65159.1"/>
    </source>
</evidence>
<comment type="cofactor">
    <cofactor evidence="3">
        <name>Zn(2+)</name>
        <dbReference type="ChEBI" id="CHEBI:29105"/>
    </cofactor>
    <text evidence="3">Binds 2 Zn(2+) ions per subunit. One is catalytic and the other provides a structural contribution.</text>
</comment>
<keyword evidence="5" id="KW-1185">Reference proteome</keyword>
<dbReference type="InterPro" id="IPR050246">
    <property type="entry name" value="Class_II_FBP_aldolase"/>
</dbReference>
<evidence type="ECO:0000313" key="5">
    <source>
        <dbReference type="Proteomes" id="UP000236594"/>
    </source>
</evidence>
<keyword evidence="3" id="KW-0862">Zinc</keyword>
<dbReference type="AlphaFoldDB" id="A0A316WVJ4"/>
<keyword evidence="4" id="KW-0456">Lyase</keyword>
<feature type="binding site" evidence="2">
    <location>
        <position position="180"/>
    </location>
    <ligand>
        <name>dihydroxyacetone phosphate</name>
        <dbReference type="ChEBI" id="CHEBI:57642"/>
    </ligand>
</feature>